<protein>
    <submittedName>
        <fullName evidence="2">Uncharacterized protein</fullName>
    </submittedName>
</protein>
<feature type="compositionally biased region" description="Pro residues" evidence="1">
    <location>
        <begin position="17"/>
        <end position="26"/>
    </location>
</feature>
<keyword evidence="3" id="KW-1185">Reference proteome</keyword>
<organism evidence="2 3">
    <name type="scientific">Spongiactinospora gelatinilytica</name>
    <dbReference type="NCBI Taxonomy" id="2666298"/>
    <lineage>
        <taxon>Bacteria</taxon>
        <taxon>Bacillati</taxon>
        <taxon>Actinomycetota</taxon>
        <taxon>Actinomycetes</taxon>
        <taxon>Streptosporangiales</taxon>
        <taxon>Streptosporangiaceae</taxon>
        <taxon>Spongiactinospora</taxon>
    </lineage>
</organism>
<sequence length="108" mass="11157">MSAANDVLVTPEAEATPPTPPAPPTPSATATVTPLEEPGMMPSEGGEKSADPSRHAVFSPEDPTRTLLWQESREVAIAIMISPASGKKGDAGADAELKKIAEALIVVR</sequence>
<evidence type="ECO:0000256" key="1">
    <source>
        <dbReference type="SAM" id="MobiDB-lite"/>
    </source>
</evidence>
<comment type="caution">
    <text evidence="2">The sequence shown here is derived from an EMBL/GenBank/DDBJ whole genome shotgun (WGS) entry which is preliminary data.</text>
</comment>
<evidence type="ECO:0000313" key="3">
    <source>
        <dbReference type="Proteomes" id="UP000248544"/>
    </source>
</evidence>
<dbReference type="Proteomes" id="UP000248544">
    <property type="component" value="Unassembled WGS sequence"/>
</dbReference>
<feature type="region of interest" description="Disordered" evidence="1">
    <location>
        <begin position="1"/>
        <end position="67"/>
    </location>
</feature>
<reference evidence="2 3" key="1">
    <citation type="submission" date="2018-01" db="EMBL/GenBank/DDBJ databases">
        <title>Draft genome sequence of Sphaerisporangium sp. 7K107.</title>
        <authorList>
            <person name="Sahin N."/>
            <person name="Saygin H."/>
            <person name="Ay H."/>
        </authorList>
    </citation>
    <scope>NUCLEOTIDE SEQUENCE [LARGE SCALE GENOMIC DNA]</scope>
    <source>
        <strain evidence="2 3">7K107</strain>
    </source>
</reference>
<feature type="compositionally biased region" description="Low complexity" evidence="1">
    <location>
        <begin position="27"/>
        <end position="44"/>
    </location>
</feature>
<feature type="compositionally biased region" description="Basic and acidic residues" evidence="1">
    <location>
        <begin position="45"/>
        <end position="54"/>
    </location>
</feature>
<gene>
    <name evidence="2" type="ORF">C1I98_14770</name>
</gene>
<name>A0A2W2GDU2_9ACTN</name>
<evidence type="ECO:0000313" key="2">
    <source>
        <dbReference type="EMBL" id="PZG46193.1"/>
    </source>
</evidence>
<dbReference type="EMBL" id="POUA01000099">
    <property type="protein sequence ID" value="PZG46193.1"/>
    <property type="molecule type" value="Genomic_DNA"/>
</dbReference>
<proteinExistence type="predicted"/>
<accession>A0A2W2GDU2</accession>
<dbReference type="AlphaFoldDB" id="A0A2W2GDU2"/>